<comment type="caution">
    <text evidence="1">The sequence shown here is derived from an EMBL/GenBank/DDBJ whole genome shotgun (WGS) entry which is preliminary data.</text>
</comment>
<protein>
    <submittedName>
        <fullName evidence="1">Uncharacterized protein</fullName>
    </submittedName>
</protein>
<sequence length="335" mass="38918">MGMDLITTKVHKINGTGFANICNLTKCVLKNENFAEGEFVLGSIQNGDGKLYQHGKWMEDSKMRLKSIQVNSGSLITIGKYTLQGDEVERKMNYSDNKSLSAQLKVTIKKGASVSHSNFEVRKWLRRKKIGARQCKFQHRKREFDIWKWPKRKKERRKESREGTKYDVGDCVYISKRKKERTKSSVKLMFCWNEGVYIMFIEWLDYSRQAINQQTGIKLCTKGAQKLDCRRSYILHKRNDVSVWVYLKLKLYRKTSVRRKHQHKLPAKFYGSYQVIFKVGKVVSKLELLENAKIVPDIGGVCACVVQWVNGNPDDATLEPAEDLLQRFPQFSLDT</sequence>
<accession>A0ABQ5IF35</accession>
<proteinExistence type="predicted"/>
<evidence type="ECO:0000313" key="2">
    <source>
        <dbReference type="Proteomes" id="UP001151760"/>
    </source>
</evidence>
<keyword evidence="2" id="KW-1185">Reference proteome</keyword>
<reference evidence="1" key="1">
    <citation type="journal article" date="2022" name="Int. J. Mol. Sci.">
        <title>Draft Genome of Tanacetum Coccineum: Genomic Comparison of Closely Related Tanacetum-Family Plants.</title>
        <authorList>
            <person name="Yamashiro T."/>
            <person name="Shiraishi A."/>
            <person name="Nakayama K."/>
            <person name="Satake H."/>
        </authorList>
    </citation>
    <scope>NUCLEOTIDE SEQUENCE</scope>
</reference>
<dbReference type="EMBL" id="BQNB010020664">
    <property type="protein sequence ID" value="GJT98321.1"/>
    <property type="molecule type" value="Genomic_DNA"/>
</dbReference>
<organism evidence="1 2">
    <name type="scientific">Tanacetum coccineum</name>
    <dbReference type="NCBI Taxonomy" id="301880"/>
    <lineage>
        <taxon>Eukaryota</taxon>
        <taxon>Viridiplantae</taxon>
        <taxon>Streptophyta</taxon>
        <taxon>Embryophyta</taxon>
        <taxon>Tracheophyta</taxon>
        <taxon>Spermatophyta</taxon>
        <taxon>Magnoliopsida</taxon>
        <taxon>eudicotyledons</taxon>
        <taxon>Gunneridae</taxon>
        <taxon>Pentapetalae</taxon>
        <taxon>asterids</taxon>
        <taxon>campanulids</taxon>
        <taxon>Asterales</taxon>
        <taxon>Asteraceae</taxon>
        <taxon>Asteroideae</taxon>
        <taxon>Anthemideae</taxon>
        <taxon>Anthemidinae</taxon>
        <taxon>Tanacetum</taxon>
    </lineage>
</organism>
<dbReference type="Proteomes" id="UP001151760">
    <property type="component" value="Unassembled WGS sequence"/>
</dbReference>
<reference evidence="1" key="2">
    <citation type="submission" date="2022-01" db="EMBL/GenBank/DDBJ databases">
        <authorList>
            <person name="Yamashiro T."/>
            <person name="Shiraishi A."/>
            <person name="Satake H."/>
            <person name="Nakayama K."/>
        </authorList>
    </citation>
    <scope>NUCLEOTIDE SEQUENCE</scope>
</reference>
<gene>
    <name evidence="1" type="ORF">Tco_1093839</name>
</gene>
<name>A0ABQ5IF35_9ASTR</name>
<evidence type="ECO:0000313" key="1">
    <source>
        <dbReference type="EMBL" id="GJT98321.1"/>
    </source>
</evidence>